<dbReference type="Proteomes" id="UP001318040">
    <property type="component" value="Chromosome 53"/>
</dbReference>
<keyword evidence="5" id="KW-0698">rRNA processing</keyword>
<protein>
    <recommendedName>
        <fullName evidence="11">Exosome complex component RRP46</fullName>
    </recommendedName>
    <alternativeName>
        <fullName evidence="13">Exosome component 5</fullName>
    </alternativeName>
    <alternativeName>
        <fullName evidence="12">Ribosomal RNA-processing protein 46</fullName>
    </alternativeName>
</protein>
<dbReference type="GO" id="GO:0006364">
    <property type="term" value="P:rRNA processing"/>
    <property type="evidence" value="ECO:0007669"/>
    <property type="project" value="UniProtKB-KW"/>
</dbReference>
<dbReference type="InterPro" id="IPR020568">
    <property type="entry name" value="Ribosomal_Su5_D2-typ_SF"/>
</dbReference>
<dbReference type="Pfam" id="PF03725">
    <property type="entry name" value="RNase_PH_C"/>
    <property type="match status" value="1"/>
</dbReference>
<dbReference type="GO" id="GO:0034475">
    <property type="term" value="P:U4 snRNA 3'-end processing"/>
    <property type="evidence" value="ECO:0007669"/>
    <property type="project" value="TreeGrafter"/>
</dbReference>
<evidence type="ECO:0000256" key="3">
    <source>
        <dbReference type="ARBA" id="ARBA00006678"/>
    </source>
</evidence>
<dbReference type="GO" id="GO:0016075">
    <property type="term" value="P:rRNA catabolic process"/>
    <property type="evidence" value="ECO:0007669"/>
    <property type="project" value="TreeGrafter"/>
</dbReference>
<dbReference type="GO" id="GO:0000177">
    <property type="term" value="C:cytoplasmic exosome (RNase complex)"/>
    <property type="evidence" value="ECO:0007669"/>
    <property type="project" value="TreeGrafter"/>
</dbReference>
<gene>
    <name evidence="18" type="primary">EXOSC5</name>
</gene>
<dbReference type="SUPFAM" id="SSF55666">
    <property type="entry name" value="Ribonuclease PH domain 2-like"/>
    <property type="match status" value="1"/>
</dbReference>
<dbReference type="InterPro" id="IPR050080">
    <property type="entry name" value="RNase_PH"/>
</dbReference>
<evidence type="ECO:0000256" key="12">
    <source>
        <dbReference type="ARBA" id="ARBA00077932"/>
    </source>
</evidence>
<proteinExistence type="inferred from homology"/>
<sequence>MAAPMDTDTWDRDEVEEVDEEEAAGPPLRAVGCEQQPLSRPDGSASFTQGDTAVLAAVYGPAEVRVSREQSDRATLEVILKPKTGLPGVLEKSQEQFVRGVLEATLLSSLHPRTSITLVLQVVHDAGALLACCVSAACMALADAGLALRCLFCGVACAIARDGTIGLDPDARAEKEGRALVTLALDSSGKNVLASSTKGRLDATEYQRCLALSREASTKVFEFYRDSISRRYSKC</sequence>
<dbReference type="PANTHER" id="PTHR11953">
    <property type="entry name" value="EXOSOME COMPLEX COMPONENT"/>
    <property type="match status" value="1"/>
</dbReference>
<evidence type="ECO:0000256" key="9">
    <source>
        <dbReference type="ARBA" id="ARBA00023242"/>
    </source>
</evidence>
<evidence type="ECO:0000259" key="16">
    <source>
        <dbReference type="Pfam" id="PF03725"/>
    </source>
</evidence>
<dbReference type="InterPro" id="IPR027408">
    <property type="entry name" value="PNPase/RNase_PH_dom_sf"/>
</dbReference>
<keyword evidence="7" id="KW-0271">Exosome</keyword>
<dbReference type="RefSeq" id="XP_032829980.1">
    <property type="nucleotide sequence ID" value="XM_032974089.1"/>
</dbReference>
<dbReference type="Pfam" id="PF01138">
    <property type="entry name" value="RNase_PH"/>
    <property type="match status" value="1"/>
</dbReference>
<organism evidence="17 18">
    <name type="scientific">Petromyzon marinus</name>
    <name type="common">Sea lamprey</name>
    <dbReference type="NCBI Taxonomy" id="7757"/>
    <lineage>
        <taxon>Eukaryota</taxon>
        <taxon>Metazoa</taxon>
        <taxon>Chordata</taxon>
        <taxon>Craniata</taxon>
        <taxon>Vertebrata</taxon>
        <taxon>Cyclostomata</taxon>
        <taxon>Hyperoartia</taxon>
        <taxon>Petromyzontiformes</taxon>
        <taxon>Petromyzontidae</taxon>
        <taxon>Petromyzon</taxon>
    </lineage>
</organism>
<keyword evidence="6" id="KW-0597">Phosphoprotein</keyword>
<accession>A0AAJ7U7A8</accession>
<evidence type="ECO:0000256" key="1">
    <source>
        <dbReference type="ARBA" id="ARBA00004496"/>
    </source>
</evidence>
<dbReference type="GeneID" id="116953837"/>
<evidence type="ECO:0000256" key="11">
    <source>
        <dbReference type="ARBA" id="ARBA00069877"/>
    </source>
</evidence>
<dbReference type="PANTHER" id="PTHR11953:SF1">
    <property type="entry name" value="EXOSOME COMPLEX COMPONENT RRP46"/>
    <property type="match status" value="1"/>
</dbReference>
<evidence type="ECO:0000313" key="18">
    <source>
        <dbReference type="RefSeq" id="XP_032829980.1"/>
    </source>
</evidence>
<keyword evidence="17" id="KW-1185">Reference proteome</keyword>
<evidence type="ECO:0000256" key="2">
    <source>
        <dbReference type="ARBA" id="ARBA00004604"/>
    </source>
</evidence>
<dbReference type="Gene3D" id="3.30.230.70">
    <property type="entry name" value="GHMP Kinase, N-terminal domain"/>
    <property type="match status" value="1"/>
</dbReference>
<keyword evidence="9" id="KW-0539">Nucleus</keyword>
<comment type="subcellular location">
    <subcellularLocation>
        <location evidence="1">Cytoplasm</location>
    </subcellularLocation>
    <subcellularLocation>
        <location evidence="2">Nucleus</location>
        <location evidence="2">Nucleolus</location>
    </subcellularLocation>
</comment>
<evidence type="ECO:0000256" key="6">
    <source>
        <dbReference type="ARBA" id="ARBA00022553"/>
    </source>
</evidence>
<dbReference type="GO" id="GO:0003723">
    <property type="term" value="F:RNA binding"/>
    <property type="evidence" value="ECO:0007669"/>
    <property type="project" value="TreeGrafter"/>
</dbReference>
<keyword evidence="8" id="KW-0238">DNA-binding</keyword>
<dbReference type="GO" id="GO:0000176">
    <property type="term" value="C:nuclear exosome (RNase complex)"/>
    <property type="evidence" value="ECO:0007669"/>
    <property type="project" value="TreeGrafter"/>
</dbReference>
<dbReference type="InterPro" id="IPR036345">
    <property type="entry name" value="ExoRNase_PH_dom2_sf"/>
</dbReference>
<dbReference type="InterPro" id="IPR001247">
    <property type="entry name" value="ExoRNase_PH_dom1"/>
</dbReference>
<reference evidence="18" key="1">
    <citation type="submission" date="2025-08" db="UniProtKB">
        <authorList>
            <consortium name="RefSeq"/>
        </authorList>
    </citation>
    <scope>IDENTIFICATION</scope>
    <source>
        <tissue evidence="18">Sperm</tissue>
    </source>
</reference>
<feature type="domain" description="Exoribonuclease phosphorolytic" evidence="15">
    <location>
        <begin position="28"/>
        <end position="146"/>
    </location>
</feature>
<keyword evidence="4" id="KW-0963">Cytoplasm</keyword>
<evidence type="ECO:0000313" key="17">
    <source>
        <dbReference type="Proteomes" id="UP001318040"/>
    </source>
</evidence>
<evidence type="ECO:0000256" key="10">
    <source>
        <dbReference type="ARBA" id="ARBA00063400"/>
    </source>
</evidence>
<dbReference type="CTD" id="56915"/>
<dbReference type="CDD" id="cd11372">
    <property type="entry name" value="RNase_PH_RRP46"/>
    <property type="match status" value="1"/>
</dbReference>
<evidence type="ECO:0000256" key="4">
    <source>
        <dbReference type="ARBA" id="ARBA00022490"/>
    </source>
</evidence>
<dbReference type="GO" id="GO:0005730">
    <property type="term" value="C:nucleolus"/>
    <property type="evidence" value="ECO:0007669"/>
    <property type="project" value="UniProtKB-SubCell"/>
</dbReference>
<dbReference type="SUPFAM" id="SSF54211">
    <property type="entry name" value="Ribosomal protein S5 domain 2-like"/>
    <property type="match status" value="1"/>
</dbReference>
<dbReference type="InterPro" id="IPR015847">
    <property type="entry name" value="ExoRNase_PH_dom2"/>
</dbReference>
<feature type="region of interest" description="Disordered" evidence="14">
    <location>
        <begin position="1"/>
        <end position="44"/>
    </location>
</feature>
<evidence type="ECO:0000259" key="15">
    <source>
        <dbReference type="Pfam" id="PF01138"/>
    </source>
</evidence>
<feature type="domain" description="Exoribonuclease phosphorolytic" evidence="16">
    <location>
        <begin position="151"/>
        <end position="215"/>
    </location>
</feature>
<comment type="subunit">
    <text evidence="10">Homodimer. Component of the RNA exosome core complex (Exo-9), composed of EXOSC1, EXOSC2, EXOSC3, EXOSC4, EXOSC5, EXOSC6, EXOSC7, EXOSC8 and EXOSC9; within the complex interacts with EXOSC3, EXOSC8, and EXOSC9. The catalytically inactive RNA exosome core complex (Exo-9) associates with the catalytic subunit EXOSC10/RRP6. Exo-9 may associate with DIS3 to form the nucleolar exosome complex, or DIS3L to form the cytoplasmic exosome complex. Exo-9 is formed by a hexameric base ring consisting of the heterodimers EXOSC4-EXOSC9, EXOSC5-EXOSC8 and EXOSC6-EXOSC7, and a cap ring consisting of EXOSC1, EXOSC2 and EXOSC3. The RNA exosome complex associates with cofactors C1D/RRP47, MPHOSPH6/MPP6 and MTREX/MTR4. Interacts with GTPBP1. Interacts with ZC3HAV1. Interacts with DDX17 only in the presence of ZC3HAV1 in an RNA-independent manner.</text>
</comment>
<evidence type="ECO:0000256" key="14">
    <source>
        <dbReference type="SAM" id="MobiDB-lite"/>
    </source>
</evidence>
<evidence type="ECO:0000256" key="8">
    <source>
        <dbReference type="ARBA" id="ARBA00023125"/>
    </source>
</evidence>
<evidence type="ECO:0000256" key="5">
    <source>
        <dbReference type="ARBA" id="ARBA00022552"/>
    </source>
</evidence>
<dbReference type="GO" id="GO:0071028">
    <property type="term" value="P:nuclear mRNA surveillance"/>
    <property type="evidence" value="ECO:0007669"/>
    <property type="project" value="TreeGrafter"/>
</dbReference>
<dbReference type="GO" id="GO:0071051">
    <property type="term" value="P:poly(A)-dependent snoRNA 3'-end processing"/>
    <property type="evidence" value="ECO:0007669"/>
    <property type="project" value="TreeGrafter"/>
</dbReference>
<dbReference type="AlphaFoldDB" id="A0AAJ7U7A8"/>
<feature type="compositionally biased region" description="Acidic residues" evidence="14">
    <location>
        <begin position="11"/>
        <end position="23"/>
    </location>
</feature>
<evidence type="ECO:0000256" key="13">
    <source>
        <dbReference type="ARBA" id="ARBA00083630"/>
    </source>
</evidence>
<name>A0AAJ7U7A8_PETMA</name>
<comment type="similarity">
    <text evidence="3">Belongs to the RNase PH family.</text>
</comment>
<evidence type="ECO:0000256" key="7">
    <source>
        <dbReference type="ARBA" id="ARBA00022835"/>
    </source>
</evidence>
<dbReference type="KEGG" id="pmrn:116953837"/>
<dbReference type="FunFam" id="3.30.230.70:FF:000012">
    <property type="entry name" value="exosome complex component RRP46"/>
    <property type="match status" value="1"/>
</dbReference>
<dbReference type="GO" id="GO:0003677">
    <property type="term" value="F:DNA binding"/>
    <property type="evidence" value="ECO:0007669"/>
    <property type="project" value="UniProtKB-KW"/>
</dbReference>